<proteinExistence type="predicted"/>
<evidence type="ECO:0008006" key="7">
    <source>
        <dbReference type="Google" id="ProtNLM"/>
    </source>
</evidence>
<dbReference type="GO" id="GO:0000381">
    <property type="term" value="P:regulation of alternative mRNA splicing, via spliceosome"/>
    <property type="evidence" value="ECO:0007669"/>
    <property type="project" value="TreeGrafter"/>
</dbReference>
<feature type="domain" description="YTH" evidence="4">
    <location>
        <begin position="423"/>
        <end position="638"/>
    </location>
</feature>
<accession>A0A8K0KTS8</accession>
<dbReference type="InterPro" id="IPR000504">
    <property type="entry name" value="RRM_dom"/>
</dbReference>
<dbReference type="EMBL" id="JAESVG020000010">
    <property type="protein sequence ID" value="KAG8623165.1"/>
    <property type="molecule type" value="Genomic_DNA"/>
</dbReference>
<feature type="compositionally biased region" description="Polar residues" evidence="2">
    <location>
        <begin position="1"/>
        <end position="26"/>
    </location>
</feature>
<protein>
    <recommendedName>
        <fullName evidence="7">YTH domain-containing protein</fullName>
    </recommendedName>
</protein>
<dbReference type="CDD" id="cd21134">
    <property type="entry name" value="YTH"/>
    <property type="match status" value="1"/>
</dbReference>
<keyword evidence="6" id="KW-1185">Reference proteome</keyword>
<evidence type="ECO:0000313" key="6">
    <source>
        <dbReference type="Proteomes" id="UP000809789"/>
    </source>
</evidence>
<feature type="compositionally biased region" description="Low complexity" evidence="2">
    <location>
        <begin position="372"/>
        <end position="388"/>
    </location>
</feature>
<gene>
    <name evidence="5" type="ORF">KVT40_008141</name>
</gene>
<dbReference type="Pfam" id="PF04146">
    <property type="entry name" value="YTH"/>
    <property type="match status" value="1"/>
</dbReference>
<dbReference type="PANTHER" id="PTHR12357:SF3">
    <property type="entry name" value="YTH DOMAIN-CONTAINING PROTEIN 1"/>
    <property type="match status" value="1"/>
</dbReference>
<evidence type="ECO:0000259" key="3">
    <source>
        <dbReference type="PROSITE" id="PS50102"/>
    </source>
</evidence>
<feature type="compositionally biased region" description="Basic and acidic residues" evidence="2">
    <location>
        <begin position="519"/>
        <end position="530"/>
    </location>
</feature>
<sequence length="677" mass="74591">MSSRQSSHWPRATSEQPPRNITSTPNLIARVDARGDARGDGTTNNFSEQSQLPIAYSEDPRSWSNSSPFATQLETGYPRDRLRSRPAYEQPLYPVTNQPGSWGPGDPRYPQRLDQSGPSISGQPQSAYQYQQHPLQYPDPRFGRDVNYYAGDIAPGQPYPHIRASYESQQQSRFRQSNYHYMGGPPLTYDQPQSAYAVPQSPVRMQPADFPQAYARQAPPRAMTGNAPFIPVGAPQYGHDTRTPPTEPTPSYPRGPPRKPKQSGFAVWVGNLSPGTTILDLKDYFSRGATNDIESVFLISKSNCAFVNYKTADSAQAAVSRFHDSRFNGARLVCRLRHGQAPTTTTPPLSGNRNQSDGSAPTVEASLSGPAVPNEVPTTQVEPETQTPAPAVEITAEDRPDEGVSKLQIVRESVGPQQQRVLERYFIVKSLTLQDLEASVRDGIWATQSHNESALREAFESAQDVYLIFSANKSGEYFGYARMKSNINPSAVTANPKAEPSTPALVDGPTSTPTLATEHAPKGRVVDDSARGTIFWEADSSSGSDGEEDDVGEKEEVHNASPEKPPSRPSQRRPIVIEDPAKQDWGRPFEIEWLSTSRLPFYRTRGLRNPWNANREVKIARDGTELEPSVGRRLLELLQQTIHNPTSTSSFTYQMPEGPVVAMGSAYTASDRGQSSS</sequence>
<dbReference type="GO" id="GO:0003729">
    <property type="term" value="F:mRNA binding"/>
    <property type="evidence" value="ECO:0007669"/>
    <property type="project" value="TreeGrafter"/>
</dbReference>
<feature type="compositionally biased region" description="Polar residues" evidence="2">
    <location>
        <begin position="62"/>
        <end position="74"/>
    </location>
</feature>
<feature type="compositionally biased region" description="Low complexity" evidence="2">
    <location>
        <begin position="115"/>
        <end position="126"/>
    </location>
</feature>
<feature type="compositionally biased region" description="Polar residues" evidence="2">
    <location>
        <begin position="341"/>
        <end position="359"/>
    </location>
</feature>
<dbReference type="GO" id="GO:0000398">
    <property type="term" value="P:mRNA splicing, via spliceosome"/>
    <property type="evidence" value="ECO:0007669"/>
    <property type="project" value="TreeGrafter"/>
</dbReference>
<dbReference type="CDD" id="cd00590">
    <property type="entry name" value="RRM_SF"/>
    <property type="match status" value="1"/>
</dbReference>
<dbReference type="PROSITE" id="PS50882">
    <property type="entry name" value="YTH"/>
    <property type="match status" value="1"/>
</dbReference>
<dbReference type="InterPro" id="IPR035979">
    <property type="entry name" value="RBD_domain_sf"/>
</dbReference>
<comment type="caution">
    <text evidence="5">The sequence shown here is derived from an EMBL/GenBank/DDBJ whole genome shotgun (WGS) entry which is preliminary data.</text>
</comment>
<dbReference type="GO" id="GO:0005654">
    <property type="term" value="C:nucleoplasm"/>
    <property type="evidence" value="ECO:0007669"/>
    <property type="project" value="TreeGrafter"/>
</dbReference>
<dbReference type="Proteomes" id="UP000809789">
    <property type="component" value="Unassembled WGS sequence"/>
</dbReference>
<feature type="compositionally biased region" description="Pro residues" evidence="2">
    <location>
        <begin position="245"/>
        <end position="255"/>
    </location>
</feature>
<dbReference type="InterPro" id="IPR012677">
    <property type="entry name" value="Nucleotide-bd_a/b_plait_sf"/>
</dbReference>
<dbReference type="Gene3D" id="3.30.70.330">
    <property type="match status" value="1"/>
</dbReference>
<feature type="region of interest" description="Disordered" evidence="2">
    <location>
        <begin position="1"/>
        <end position="126"/>
    </location>
</feature>
<organism evidence="5 6">
    <name type="scientific">Elsinoe batatas</name>
    <dbReference type="NCBI Taxonomy" id="2601811"/>
    <lineage>
        <taxon>Eukaryota</taxon>
        <taxon>Fungi</taxon>
        <taxon>Dikarya</taxon>
        <taxon>Ascomycota</taxon>
        <taxon>Pezizomycotina</taxon>
        <taxon>Dothideomycetes</taxon>
        <taxon>Dothideomycetidae</taxon>
        <taxon>Myriangiales</taxon>
        <taxon>Elsinoaceae</taxon>
        <taxon>Elsinoe</taxon>
    </lineage>
</organism>
<dbReference type="SUPFAM" id="SSF54928">
    <property type="entry name" value="RNA-binding domain, RBD"/>
    <property type="match status" value="1"/>
</dbReference>
<dbReference type="AlphaFoldDB" id="A0A8K0KTS8"/>
<name>A0A8K0KTS8_9PEZI</name>
<feature type="region of interest" description="Disordered" evidence="2">
    <location>
        <begin position="234"/>
        <end position="263"/>
    </location>
</feature>
<dbReference type="Gene3D" id="3.10.590.10">
    <property type="entry name" value="ph1033 like domains"/>
    <property type="match status" value="2"/>
</dbReference>
<dbReference type="PROSITE" id="PS50102">
    <property type="entry name" value="RRM"/>
    <property type="match status" value="1"/>
</dbReference>
<reference evidence="5" key="1">
    <citation type="submission" date="2021-07" db="EMBL/GenBank/DDBJ databases">
        <title>Elsinoe batatas strain:CRI-CJ2 Genome sequencing and assembly.</title>
        <authorList>
            <person name="Huang L."/>
        </authorList>
    </citation>
    <scope>NUCLEOTIDE SEQUENCE</scope>
    <source>
        <strain evidence="5">CRI-CJ2</strain>
    </source>
</reference>
<dbReference type="InterPro" id="IPR007275">
    <property type="entry name" value="YTH_domain"/>
</dbReference>
<feature type="region of interest" description="Disordered" evidence="2">
    <location>
        <begin position="338"/>
        <end position="401"/>
    </location>
</feature>
<evidence type="ECO:0000256" key="2">
    <source>
        <dbReference type="SAM" id="MobiDB-lite"/>
    </source>
</evidence>
<dbReference type="InterPro" id="IPR045168">
    <property type="entry name" value="YTH_prot"/>
</dbReference>
<dbReference type="OrthoDB" id="306690at2759"/>
<feature type="region of interest" description="Disordered" evidence="2">
    <location>
        <begin position="491"/>
        <end position="581"/>
    </location>
</feature>
<dbReference type="PANTHER" id="PTHR12357">
    <property type="entry name" value="YTH YT521-B HOMOLOGY DOMAIN-CONTAINING"/>
    <property type="match status" value="1"/>
</dbReference>
<dbReference type="InterPro" id="IPR057720">
    <property type="entry name" value="RRM_YTH1"/>
</dbReference>
<evidence type="ECO:0000256" key="1">
    <source>
        <dbReference type="PROSITE-ProRule" id="PRU00176"/>
    </source>
</evidence>
<feature type="domain" description="RRM" evidence="3">
    <location>
        <begin position="265"/>
        <end position="339"/>
    </location>
</feature>
<keyword evidence="1" id="KW-0694">RNA-binding</keyword>
<evidence type="ECO:0000313" key="5">
    <source>
        <dbReference type="EMBL" id="KAG8623165.1"/>
    </source>
</evidence>
<dbReference type="GO" id="GO:1990247">
    <property type="term" value="F:N6-methyladenosine-containing RNA reader activity"/>
    <property type="evidence" value="ECO:0007669"/>
    <property type="project" value="TreeGrafter"/>
</dbReference>
<feature type="compositionally biased region" description="Polar residues" evidence="2">
    <location>
        <begin position="41"/>
        <end position="52"/>
    </location>
</feature>
<dbReference type="Pfam" id="PF25701">
    <property type="entry name" value="RRM_YTH1"/>
    <property type="match status" value="1"/>
</dbReference>
<evidence type="ECO:0000259" key="4">
    <source>
        <dbReference type="PROSITE" id="PS50882"/>
    </source>
</evidence>
<dbReference type="SMART" id="SM00360">
    <property type="entry name" value="RRM"/>
    <property type="match status" value="1"/>
</dbReference>